<dbReference type="SMART" id="SM00198">
    <property type="entry name" value="SCP"/>
    <property type="match status" value="1"/>
</dbReference>
<sequence>MKIIGAVSNSKWGWGKESLKKMLRLLLALQVFVTLTSTELTLSEEASSTFLREHNRLRADAVPMSPLQWSEGLAHYAASRANLCIYQHDPARRYGENLYRTSRTVDDVTGAGAASEAWGAELHDVDSQWACAYGRTSRTCGHYSQQVWRTTSHVGCAVRRCAGGTLVVCEYSPRGNVMGYDRTTGRLVFTPPY</sequence>
<dbReference type="GeneID" id="101858357"/>
<dbReference type="InterPro" id="IPR001283">
    <property type="entry name" value="CRISP-related"/>
</dbReference>
<dbReference type="Pfam" id="PF00188">
    <property type="entry name" value="CAP"/>
    <property type="match status" value="1"/>
</dbReference>
<evidence type="ECO:0000259" key="1">
    <source>
        <dbReference type="SMART" id="SM00198"/>
    </source>
</evidence>
<dbReference type="SUPFAM" id="SSF55797">
    <property type="entry name" value="PR-1-like"/>
    <property type="match status" value="1"/>
</dbReference>
<dbReference type="InterPro" id="IPR035940">
    <property type="entry name" value="CAP_sf"/>
</dbReference>
<dbReference type="RefSeq" id="XP_005107825.2">
    <property type="nucleotide sequence ID" value="XM_005107768.2"/>
</dbReference>
<organism evidence="2 3">
    <name type="scientific">Aplysia californica</name>
    <name type="common">California sea hare</name>
    <dbReference type="NCBI Taxonomy" id="6500"/>
    <lineage>
        <taxon>Eukaryota</taxon>
        <taxon>Metazoa</taxon>
        <taxon>Spiralia</taxon>
        <taxon>Lophotrochozoa</taxon>
        <taxon>Mollusca</taxon>
        <taxon>Gastropoda</taxon>
        <taxon>Heterobranchia</taxon>
        <taxon>Euthyneura</taxon>
        <taxon>Tectipleura</taxon>
        <taxon>Aplysiida</taxon>
        <taxon>Aplysioidea</taxon>
        <taxon>Aplysiidae</taxon>
        <taxon>Aplysia</taxon>
    </lineage>
</organism>
<dbReference type="PANTHER" id="PTHR10334">
    <property type="entry name" value="CYSTEINE-RICH SECRETORY PROTEIN-RELATED"/>
    <property type="match status" value="1"/>
</dbReference>
<evidence type="ECO:0000313" key="2">
    <source>
        <dbReference type="Proteomes" id="UP000694888"/>
    </source>
</evidence>
<proteinExistence type="predicted"/>
<dbReference type="Proteomes" id="UP000694888">
    <property type="component" value="Unplaced"/>
</dbReference>
<gene>
    <name evidence="3" type="primary">LOC101858357</name>
</gene>
<evidence type="ECO:0000313" key="3">
    <source>
        <dbReference type="RefSeq" id="XP_005107825.2"/>
    </source>
</evidence>
<feature type="domain" description="SCP" evidence="1">
    <location>
        <begin position="45"/>
        <end position="179"/>
    </location>
</feature>
<protein>
    <submittedName>
        <fullName evidence="3">Pathogenesis-related protein PR-1 type-like</fullName>
    </submittedName>
</protein>
<reference evidence="3" key="1">
    <citation type="submission" date="2025-08" db="UniProtKB">
        <authorList>
            <consortium name="RefSeq"/>
        </authorList>
    </citation>
    <scope>IDENTIFICATION</scope>
</reference>
<dbReference type="PRINTS" id="PR00837">
    <property type="entry name" value="V5TPXLIKE"/>
</dbReference>
<keyword evidence="2" id="KW-1185">Reference proteome</keyword>
<dbReference type="InterPro" id="IPR014044">
    <property type="entry name" value="CAP_dom"/>
</dbReference>
<accession>A0ABM0K3D4</accession>
<name>A0ABM0K3D4_APLCA</name>
<dbReference type="Gene3D" id="3.40.33.10">
    <property type="entry name" value="CAP"/>
    <property type="match status" value="1"/>
</dbReference>